<dbReference type="AlphaFoldDB" id="A0AAW2ZJL1"/>
<keyword evidence="2" id="KW-0732">Signal</keyword>
<evidence type="ECO:0000256" key="1">
    <source>
        <dbReference type="SAM" id="Phobius"/>
    </source>
</evidence>
<dbReference type="EMBL" id="JAOPGA020001549">
    <property type="protein sequence ID" value="KAL0489346.1"/>
    <property type="molecule type" value="Genomic_DNA"/>
</dbReference>
<evidence type="ECO:0000256" key="2">
    <source>
        <dbReference type="SAM" id="SignalP"/>
    </source>
</evidence>
<feature type="transmembrane region" description="Helical" evidence="1">
    <location>
        <begin position="554"/>
        <end position="577"/>
    </location>
</feature>
<feature type="chain" id="PRO_5043464211" evidence="2">
    <location>
        <begin position="26"/>
        <end position="584"/>
    </location>
</feature>
<accession>A0AAW2ZJL1</accession>
<comment type="caution">
    <text evidence="3">The sequence shown here is derived from an EMBL/GenBank/DDBJ whole genome shotgun (WGS) entry which is preliminary data.</text>
</comment>
<keyword evidence="1" id="KW-0812">Transmembrane</keyword>
<keyword evidence="3" id="KW-0645">Protease</keyword>
<keyword evidence="4" id="KW-1185">Reference proteome</keyword>
<evidence type="ECO:0000313" key="3">
    <source>
        <dbReference type="EMBL" id="KAL0489346.1"/>
    </source>
</evidence>
<name>A0AAW2ZJL1_9EUKA</name>
<proteinExistence type="predicted"/>
<dbReference type="GO" id="GO:0004177">
    <property type="term" value="F:aminopeptidase activity"/>
    <property type="evidence" value="ECO:0007669"/>
    <property type="project" value="UniProtKB-KW"/>
</dbReference>
<dbReference type="Proteomes" id="UP001431209">
    <property type="component" value="Unassembled WGS sequence"/>
</dbReference>
<keyword evidence="1" id="KW-1133">Transmembrane helix</keyword>
<keyword evidence="3" id="KW-0378">Hydrolase</keyword>
<keyword evidence="1" id="KW-0472">Membrane</keyword>
<protein>
    <submittedName>
        <fullName evidence="3">Tripeptidyl aminopeptidase</fullName>
    </submittedName>
</protein>
<feature type="signal peptide" evidence="2">
    <location>
        <begin position="1"/>
        <end position="25"/>
    </location>
</feature>
<keyword evidence="3" id="KW-0031">Aminopeptidase</keyword>
<reference evidence="3 4" key="1">
    <citation type="submission" date="2024-03" db="EMBL/GenBank/DDBJ databases">
        <title>The Acrasis kona genome and developmental transcriptomes reveal deep origins of eukaryotic multicellular pathways.</title>
        <authorList>
            <person name="Sheikh S."/>
            <person name="Fu C.-J."/>
            <person name="Brown M.W."/>
            <person name="Baldauf S.L."/>
        </authorList>
    </citation>
    <scope>NUCLEOTIDE SEQUENCE [LARGE SCALE GENOMIC DNA]</scope>
    <source>
        <strain evidence="3 4">ATCC MYA-3509</strain>
    </source>
</reference>
<sequence>MSTGYMLTSQVLLLVLLISAYQCLAQTQWYRCPLYTNEQIVNSAFKNNGTDLYMNVECASFQVPLNHSDPSSKYIQLFLKRVSSSLSPQAPKQLWLVNGLSTGDEKEEIESLVHKLYSLTSNTHHYYLVDNRGTGRSDRLSCEITQAESVGSELGRTISHNEYADCIKQVGNVVAHMSIENSAYDLIRLMTTFGDQKELSIYATNKGTLSAYRVLQIQARSQPTFKINSVFLDGIYNTAGTLRTTTESIQYNTDMAVRSLMDQCKNDTHCSTKFNENPTEQSISILNKIYTQDGSASSCSAISSKYQRIVVTSLIGWLASREETRNFVPAVFYRLGRCNNYIDIPALELLLKTYLTNNDTLLNDFYERNLYLGEMRNNVEPLTDIINKVESRMHNVAIACSNDNAVDSYKLYNKLGSWPDNQDSESEHHNQRLVTSVSVIGLHSAFDPVLNVEAAREQMETNIQVTTYNRFFYVEQFGANNAWKYGPADEYSCAVRMTANYLVDNKWEVIGNCSSPILKFTYSNPHSMEYMGVQDIYEDAYVPEVQTKQFNANIALGVFAGTLGLSIVAISSLYYFYTQRKNKI</sequence>
<gene>
    <name evidence="3" type="ORF">AKO1_009215</name>
</gene>
<organism evidence="3 4">
    <name type="scientific">Acrasis kona</name>
    <dbReference type="NCBI Taxonomy" id="1008807"/>
    <lineage>
        <taxon>Eukaryota</taxon>
        <taxon>Discoba</taxon>
        <taxon>Heterolobosea</taxon>
        <taxon>Tetramitia</taxon>
        <taxon>Eutetramitia</taxon>
        <taxon>Acrasidae</taxon>
        <taxon>Acrasis</taxon>
    </lineage>
</organism>
<evidence type="ECO:0000313" key="4">
    <source>
        <dbReference type="Proteomes" id="UP001431209"/>
    </source>
</evidence>